<dbReference type="PATRIC" id="fig|1348663.4.peg.1661"/>
<organism evidence="1 2">
    <name type="scientific">Kitasatospora cheerisanensis KCTC 2395</name>
    <dbReference type="NCBI Taxonomy" id="1348663"/>
    <lineage>
        <taxon>Bacteria</taxon>
        <taxon>Bacillati</taxon>
        <taxon>Actinomycetota</taxon>
        <taxon>Actinomycetes</taxon>
        <taxon>Kitasatosporales</taxon>
        <taxon>Streptomycetaceae</taxon>
        <taxon>Kitasatospora</taxon>
    </lineage>
</organism>
<sequence>MRALLEIAGKVAESGLSVTEQDIAAARALGADDDTIHDTVLIASAFCMYNRYVDGLAAITPDDPAVYRMIGAHLSDNGYLPGPGE</sequence>
<keyword evidence="2" id="KW-1185">Reference proteome</keyword>
<protein>
    <submittedName>
        <fullName evidence="1">Carboxymuconolactone decarboxylase</fullName>
    </submittedName>
</protein>
<dbReference type="Proteomes" id="UP000027178">
    <property type="component" value="Unassembled WGS sequence"/>
</dbReference>
<proteinExistence type="predicted"/>
<dbReference type="HOGENOM" id="CLU_2508308_0_0_11"/>
<name>A0A066Z848_9ACTN</name>
<evidence type="ECO:0000313" key="2">
    <source>
        <dbReference type="Proteomes" id="UP000027178"/>
    </source>
</evidence>
<dbReference type="InterPro" id="IPR029032">
    <property type="entry name" value="AhpD-like"/>
</dbReference>
<accession>A0A066Z848</accession>
<gene>
    <name evidence="1" type="ORF">KCH_17290</name>
</gene>
<dbReference type="AlphaFoldDB" id="A0A066Z848"/>
<comment type="caution">
    <text evidence="1">The sequence shown here is derived from an EMBL/GenBank/DDBJ whole genome shotgun (WGS) entry which is preliminary data.</text>
</comment>
<dbReference type="eggNOG" id="COG2128">
    <property type="taxonomic scope" value="Bacteria"/>
</dbReference>
<dbReference type="Gene3D" id="1.20.1290.10">
    <property type="entry name" value="AhpD-like"/>
    <property type="match status" value="1"/>
</dbReference>
<dbReference type="SUPFAM" id="SSF69118">
    <property type="entry name" value="AhpD-like"/>
    <property type="match status" value="1"/>
</dbReference>
<reference evidence="1 2" key="1">
    <citation type="submission" date="2014-05" db="EMBL/GenBank/DDBJ databases">
        <title>Draft Genome Sequence of Kitasatospora cheerisanensis KCTC 2395.</title>
        <authorList>
            <person name="Nam D.H."/>
        </authorList>
    </citation>
    <scope>NUCLEOTIDE SEQUENCE [LARGE SCALE GENOMIC DNA]</scope>
    <source>
        <strain evidence="1 2">KCTC 2395</strain>
    </source>
</reference>
<dbReference type="EMBL" id="JNBY01000069">
    <property type="protein sequence ID" value="KDN86501.1"/>
    <property type="molecule type" value="Genomic_DNA"/>
</dbReference>
<evidence type="ECO:0000313" key="1">
    <source>
        <dbReference type="EMBL" id="KDN86501.1"/>
    </source>
</evidence>